<gene>
    <name evidence="4" type="primary">WNK2</name>
    <name evidence="6" type="synonym">LOC105272575</name>
    <name evidence="4" type="ORF">g.21330</name>
</gene>
<accession>A0A9R1U995</accession>
<feature type="chain" id="PRO_5044541466" evidence="3">
    <location>
        <begin position="33"/>
        <end position="452"/>
    </location>
</feature>
<evidence type="ECO:0000313" key="4">
    <source>
        <dbReference type="EMBL" id="JAG70459.1"/>
    </source>
</evidence>
<feature type="signal peptide" evidence="3">
    <location>
        <begin position="1"/>
        <end position="32"/>
    </location>
</feature>
<dbReference type="OrthoDB" id="6345081at2759"/>
<keyword evidence="2" id="KW-0472">Membrane</keyword>
<evidence type="ECO:0000256" key="2">
    <source>
        <dbReference type="SAM" id="Phobius"/>
    </source>
</evidence>
<feature type="compositionally biased region" description="Low complexity" evidence="1">
    <location>
        <begin position="346"/>
        <end position="355"/>
    </location>
</feature>
<evidence type="ECO:0000256" key="3">
    <source>
        <dbReference type="SAM" id="SignalP"/>
    </source>
</evidence>
<name>A0A0C9QJE8_9HYME</name>
<feature type="transmembrane region" description="Helical" evidence="2">
    <location>
        <begin position="198"/>
        <end position="222"/>
    </location>
</feature>
<feature type="region of interest" description="Disordered" evidence="1">
    <location>
        <begin position="248"/>
        <end position="327"/>
    </location>
</feature>
<dbReference type="AlphaFoldDB" id="A0A0C9QJE8"/>
<dbReference type="GeneID" id="105272575"/>
<feature type="compositionally biased region" description="Low complexity" evidence="1">
    <location>
        <begin position="255"/>
        <end position="267"/>
    </location>
</feature>
<protein>
    <submittedName>
        <fullName evidence="6">Uncharacterized protein isoform X2</fullName>
    </submittedName>
    <submittedName>
        <fullName evidence="4">WNK2 protein</fullName>
    </submittedName>
</protein>
<dbReference type="EMBL" id="GBYB01000692">
    <property type="protein sequence ID" value="JAG70459.1"/>
    <property type="molecule type" value="Transcribed_RNA"/>
</dbReference>
<keyword evidence="2" id="KW-1133">Transmembrane helix</keyword>
<keyword evidence="5" id="KW-1185">Reference proteome</keyword>
<feature type="region of interest" description="Disordered" evidence="1">
    <location>
        <begin position="340"/>
        <end position="366"/>
    </location>
</feature>
<feature type="compositionally biased region" description="Low complexity" evidence="1">
    <location>
        <begin position="301"/>
        <end position="317"/>
    </location>
</feature>
<dbReference type="Proteomes" id="UP000694866">
    <property type="component" value="Unplaced"/>
</dbReference>
<accession>A0A0C9QJE8</accession>
<proteinExistence type="predicted"/>
<reference evidence="4" key="1">
    <citation type="submission" date="2015-01" db="EMBL/GenBank/DDBJ databases">
        <title>Transcriptome Assembly of Fopius arisanus.</title>
        <authorList>
            <person name="Geib S."/>
        </authorList>
    </citation>
    <scope>NUCLEOTIDE SEQUENCE</scope>
</reference>
<evidence type="ECO:0000313" key="5">
    <source>
        <dbReference type="Proteomes" id="UP000694866"/>
    </source>
</evidence>
<evidence type="ECO:0000313" key="6">
    <source>
        <dbReference type="RefSeq" id="XP_011313064.1"/>
    </source>
</evidence>
<keyword evidence="2" id="KW-0812">Transmembrane</keyword>
<feature type="compositionally biased region" description="Basic and acidic residues" evidence="1">
    <location>
        <begin position="318"/>
        <end position="327"/>
    </location>
</feature>
<dbReference type="RefSeq" id="XP_011313064.1">
    <property type="nucleotide sequence ID" value="XM_011314762.1"/>
</dbReference>
<evidence type="ECO:0000256" key="1">
    <source>
        <dbReference type="SAM" id="MobiDB-lite"/>
    </source>
</evidence>
<sequence>MSAIPFALRFTCCCWCWLTFIVILFKFSYVETRDIVDSDNNSLLTGHGDFHGGRQRPRRVTVRRDQEALYDEDLSYDGEDYLQANSTEKGRFLGSICDDTCSSNLQHVVCDTVTGKCECEKNFPVQLGPTKGCAKPKKLGEQCFYRATCEFVDQHATCTQVQHNAICDCDTGYHRVVLSRPTKKIFCAEDLVLIKTDLATLLGVASGIAVLTGLICFVLKLFSRARYSEPRHYANAHHTPPMLFSNDAGIPLTLSGRPSSRSSQRSSDGPLTCGAFTRRPSSGGSRGPLVPASRAGSRRPSLASIHSSTSSARSYSARRLEKERNEKEQRLALQELRLARQREQDSQMQQMQTQPTPSPRTPHSTDELLPAVEESREEILTVVASEMPSVSRIIPHKSSVSNHRSSSLASTSLTVHRSMRASETAFTGPACTSAFKKETAANCSSVVDIFES</sequence>
<organism evidence="4">
    <name type="scientific">Fopius arisanus</name>
    <dbReference type="NCBI Taxonomy" id="64838"/>
    <lineage>
        <taxon>Eukaryota</taxon>
        <taxon>Metazoa</taxon>
        <taxon>Ecdysozoa</taxon>
        <taxon>Arthropoda</taxon>
        <taxon>Hexapoda</taxon>
        <taxon>Insecta</taxon>
        <taxon>Pterygota</taxon>
        <taxon>Neoptera</taxon>
        <taxon>Endopterygota</taxon>
        <taxon>Hymenoptera</taxon>
        <taxon>Apocrita</taxon>
        <taxon>Ichneumonoidea</taxon>
        <taxon>Braconidae</taxon>
        <taxon>Opiinae</taxon>
        <taxon>Fopius</taxon>
    </lineage>
</organism>
<keyword evidence="3" id="KW-0732">Signal</keyword>
<reference evidence="6" key="2">
    <citation type="submission" date="2025-04" db="UniProtKB">
        <authorList>
            <consortium name="RefSeq"/>
        </authorList>
    </citation>
    <scope>IDENTIFICATION</scope>
    <source>
        <strain evidence="6">USDA-PBARC FA_bdor</strain>
        <tissue evidence="6">Whole organism</tissue>
    </source>
</reference>